<sequence>MGARMQKASKLFYKTNNVTLFVLNSVRKRGRKKEVTWKAKVFLFRRCNPDFFPSPNEVKHLSESGYGFTKEAAKIIRTWAKPQLEEYIHACFPNAPLGLVGFDLGHCDKARVVKKIEFQTIKELEGKVGKGKVLIIPRRDLPGVSVHSEGLASGTPTVSFNPQRGNQQDSASTPHTSGVHDSTSIDVTPSRTDDTTASGVNLTLPAVPSSSSATLSSVSLLDTVENGEPPLIDLDFDVEDNTTISALNDVPGEVKEAFSTLHMSLLEEREIKIRRAHLMEDVMAAYSDENLCLHKLKVTFEGESGDDFGGLTKEMLTLFWIKASQNFFHGENVTVPSIPLYRFRKEGTKYNNDWKNFGTHCSFD</sequence>
<comment type="caution">
    <text evidence="2">Lacks conserved residue(s) required for the propagation of feature annotation.</text>
</comment>
<protein>
    <recommendedName>
        <fullName evidence="4">HECT domain-containing protein</fullName>
    </recommendedName>
</protein>
<dbReference type="PROSITE" id="PS50237">
    <property type="entry name" value="HECT"/>
    <property type="match status" value="1"/>
</dbReference>
<evidence type="ECO:0000256" key="2">
    <source>
        <dbReference type="PROSITE-ProRule" id="PRU00104"/>
    </source>
</evidence>
<name>A0A2G8LAX8_STIJA</name>
<dbReference type="SUPFAM" id="SSF56204">
    <property type="entry name" value="Hect, E3 ligase catalytic domain"/>
    <property type="match status" value="1"/>
</dbReference>
<accession>A0A2G8LAX8</accession>
<feature type="domain" description="HECT" evidence="4">
    <location>
        <begin position="287"/>
        <end position="319"/>
    </location>
</feature>
<evidence type="ECO:0000256" key="1">
    <source>
        <dbReference type="ARBA" id="ARBA00022786"/>
    </source>
</evidence>
<proteinExistence type="predicted"/>
<comment type="caution">
    <text evidence="5">The sequence shown here is derived from an EMBL/GenBank/DDBJ whole genome shotgun (WGS) entry which is preliminary data.</text>
</comment>
<reference evidence="5 6" key="1">
    <citation type="journal article" date="2017" name="PLoS Biol.">
        <title>The sea cucumber genome provides insights into morphological evolution and visceral regeneration.</title>
        <authorList>
            <person name="Zhang X."/>
            <person name="Sun L."/>
            <person name="Yuan J."/>
            <person name="Sun Y."/>
            <person name="Gao Y."/>
            <person name="Zhang L."/>
            <person name="Li S."/>
            <person name="Dai H."/>
            <person name="Hamel J.F."/>
            <person name="Liu C."/>
            <person name="Yu Y."/>
            <person name="Liu S."/>
            <person name="Lin W."/>
            <person name="Guo K."/>
            <person name="Jin S."/>
            <person name="Xu P."/>
            <person name="Storey K.B."/>
            <person name="Huan P."/>
            <person name="Zhang T."/>
            <person name="Zhou Y."/>
            <person name="Zhang J."/>
            <person name="Lin C."/>
            <person name="Li X."/>
            <person name="Xing L."/>
            <person name="Huo D."/>
            <person name="Sun M."/>
            <person name="Wang L."/>
            <person name="Mercier A."/>
            <person name="Li F."/>
            <person name="Yang H."/>
            <person name="Xiang J."/>
        </authorList>
    </citation>
    <scope>NUCLEOTIDE SEQUENCE [LARGE SCALE GENOMIC DNA]</scope>
    <source>
        <strain evidence="5">Shaxun</strain>
        <tissue evidence="5">Muscle</tissue>
    </source>
</reference>
<feature type="compositionally biased region" description="Polar residues" evidence="3">
    <location>
        <begin position="154"/>
        <end position="201"/>
    </location>
</feature>
<evidence type="ECO:0000313" key="5">
    <source>
        <dbReference type="EMBL" id="PIK57402.1"/>
    </source>
</evidence>
<keyword evidence="6" id="KW-1185">Reference proteome</keyword>
<keyword evidence="1 2" id="KW-0833">Ubl conjugation pathway</keyword>
<evidence type="ECO:0000259" key="4">
    <source>
        <dbReference type="PROSITE" id="PS50237"/>
    </source>
</evidence>
<dbReference type="InterPro" id="IPR035983">
    <property type="entry name" value="Hect_E3_ubiquitin_ligase"/>
</dbReference>
<dbReference type="Gene3D" id="3.90.1750.10">
    <property type="entry name" value="Hect, E3 ligase catalytic domains"/>
    <property type="match status" value="1"/>
</dbReference>
<dbReference type="GO" id="GO:0004842">
    <property type="term" value="F:ubiquitin-protein transferase activity"/>
    <property type="evidence" value="ECO:0007669"/>
    <property type="project" value="InterPro"/>
</dbReference>
<dbReference type="EMBL" id="MRZV01000143">
    <property type="protein sequence ID" value="PIK57402.1"/>
    <property type="molecule type" value="Genomic_DNA"/>
</dbReference>
<gene>
    <name evidence="5" type="ORF">BSL78_05668</name>
</gene>
<dbReference type="InterPro" id="IPR000569">
    <property type="entry name" value="HECT_dom"/>
</dbReference>
<dbReference type="AlphaFoldDB" id="A0A2G8LAX8"/>
<dbReference type="OrthoDB" id="6157278at2759"/>
<dbReference type="Proteomes" id="UP000230750">
    <property type="component" value="Unassembled WGS sequence"/>
</dbReference>
<organism evidence="5 6">
    <name type="scientific">Stichopus japonicus</name>
    <name type="common">Sea cucumber</name>
    <dbReference type="NCBI Taxonomy" id="307972"/>
    <lineage>
        <taxon>Eukaryota</taxon>
        <taxon>Metazoa</taxon>
        <taxon>Echinodermata</taxon>
        <taxon>Eleutherozoa</taxon>
        <taxon>Echinozoa</taxon>
        <taxon>Holothuroidea</taxon>
        <taxon>Aspidochirotacea</taxon>
        <taxon>Aspidochirotida</taxon>
        <taxon>Stichopodidae</taxon>
        <taxon>Apostichopus</taxon>
    </lineage>
</organism>
<evidence type="ECO:0000313" key="6">
    <source>
        <dbReference type="Proteomes" id="UP000230750"/>
    </source>
</evidence>
<feature type="region of interest" description="Disordered" evidence="3">
    <location>
        <begin position="146"/>
        <end position="210"/>
    </location>
</feature>
<evidence type="ECO:0000256" key="3">
    <source>
        <dbReference type="SAM" id="MobiDB-lite"/>
    </source>
</evidence>